<proteinExistence type="predicted"/>
<dbReference type="EMBL" id="KF901194">
    <property type="protein sequence ID" value="AIF21614.1"/>
    <property type="molecule type" value="Genomic_DNA"/>
</dbReference>
<evidence type="ECO:0000313" key="2">
    <source>
        <dbReference type="EMBL" id="AIF21614.1"/>
    </source>
</evidence>
<name>A0A075I112_9ARCH</name>
<feature type="coiled-coil region" evidence="1">
    <location>
        <begin position="135"/>
        <end position="212"/>
    </location>
</feature>
<dbReference type="AlphaFoldDB" id="A0A075I112"/>
<evidence type="ECO:0000256" key="1">
    <source>
        <dbReference type="SAM" id="Coils"/>
    </source>
</evidence>
<sequence length="237" mass="26846">MIFNNFGLVYYVEMKSYIMAILGLMSVMLVGTAFAEEIRYTGDDIPLRISVSQGDTLYFTGTDKIPNISVQYPKWISTNCDNSEATGKCSIDFSKFAIGQHEWQSKSGVNGKFQVSAPVDPADDASYFESSSEDRKNASQQAKDFKAQIEAKMEAKLAPYKEEIRQLWILISNAEKQEVLMQNQIAEYKSELETLRADNQKAKAQIETIEKYKKDAENWRAVALEQLRVMAEVLGLF</sequence>
<organism evidence="2">
    <name type="scientific">uncultured marine thaumarchaeote SAT1000_05_B05</name>
    <dbReference type="NCBI Taxonomy" id="1456357"/>
    <lineage>
        <taxon>Archaea</taxon>
        <taxon>Nitrososphaerota</taxon>
        <taxon>environmental samples</taxon>
    </lineage>
</organism>
<keyword evidence="1" id="KW-0175">Coiled coil</keyword>
<accession>A0A075I112</accession>
<reference evidence="2" key="1">
    <citation type="journal article" date="2014" name="Genome Biol. Evol.">
        <title>Pangenome evidence for extensive interdomain horizontal transfer affecting lineage core and shell genes in uncultured planktonic thaumarchaeota and euryarchaeota.</title>
        <authorList>
            <person name="Deschamps P."/>
            <person name="Zivanovic Y."/>
            <person name="Moreira D."/>
            <person name="Rodriguez-Valera F."/>
            <person name="Lopez-Garcia P."/>
        </authorList>
    </citation>
    <scope>NUCLEOTIDE SEQUENCE</scope>
</reference>
<protein>
    <submittedName>
        <fullName evidence="2">Uncharacterized protein</fullName>
    </submittedName>
</protein>